<dbReference type="InterPro" id="IPR002591">
    <property type="entry name" value="Phosphodiest/P_Trfase"/>
</dbReference>
<dbReference type="Proteomes" id="UP000823660">
    <property type="component" value="Unassembled WGS sequence"/>
</dbReference>
<dbReference type="AlphaFoldDB" id="A0A9D9I8J7"/>
<dbReference type="PANTHER" id="PTHR10151">
    <property type="entry name" value="ECTONUCLEOTIDE PYROPHOSPHATASE/PHOSPHODIESTERASE"/>
    <property type="match status" value="1"/>
</dbReference>
<dbReference type="SUPFAM" id="SSF53649">
    <property type="entry name" value="Alkaline phosphatase-like"/>
    <property type="match status" value="1"/>
</dbReference>
<dbReference type="Pfam" id="PF01663">
    <property type="entry name" value="Phosphodiest"/>
    <property type="match status" value="2"/>
</dbReference>
<comment type="caution">
    <text evidence="1">The sequence shown here is derived from an EMBL/GenBank/DDBJ whole genome shotgun (WGS) entry which is preliminary data.</text>
</comment>
<reference evidence="1" key="2">
    <citation type="journal article" date="2021" name="PeerJ">
        <title>Extensive microbial diversity within the chicken gut microbiome revealed by metagenomics and culture.</title>
        <authorList>
            <person name="Gilroy R."/>
            <person name="Ravi A."/>
            <person name="Getino M."/>
            <person name="Pursley I."/>
            <person name="Horton D.L."/>
            <person name="Alikhan N.F."/>
            <person name="Baker D."/>
            <person name="Gharbi K."/>
            <person name="Hall N."/>
            <person name="Watson M."/>
            <person name="Adriaenssens E.M."/>
            <person name="Foster-Nyarko E."/>
            <person name="Jarju S."/>
            <person name="Secka A."/>
            <person name="Antonio M."/>
            <person name="Oren A."/>
            <person name="Chaudhuri R.R."/>
            <person name="La Ragione R."/>
            <person name="Hildebrand F."/>
            <person name="Pallen M.J."/>
        </authorList>
    </citation>
    <scope>NUCLEOTIDE SEQUENCE</scope>
    <source>
        <strain evidence="1">B1-15692</strain>
    </source>
</reference>
<proteinExistence type="predicted"/>
<dbReference type="InterPro" id="IPR017850">
    <property type="entry name" value="Alkaline_phosphatase_core_sf"/>
</dbReference>
<dbReference type="EMBL" id="JADIMH010000049">
    <property type="protein sequence ID" value="MBO8467715.1"/>
    <property type="molecule type" value="Genomic_DNA"/>
</dbReference>
<organism evidence="1 2">
    <name type="scientific">Candidatus Cryptobacteroides faecipullorum</name>
    <dbReference type="NCBI Taxonomy" id="2840764"/>
    <lineage>
        <taxon>Bacteria</taxon>
        <taxon>Pseudomonadati</taxon>
        <taxon>Bacteroidota</taxon>
        <taxon>Bacteroidia</taxon>
        <taxon>Bacteroidales</taxon>
        <taxon>Candidatus Cryptobacteroides</taxon>
    </lineage>
</organism>
<reference evidence="1" key="1">
    <citation type="submission" date="2020-10" db="EMBL/GenBank/DDBJ databases">
        <authorList>
            <person name="Gilroy R."/>
        </authorList>
    </citation>
    <scope>NUCLEOTIDE SEQUENCE</scope>
    <source>
        <strain evidence="1">B1-15692</strain>
    </source>
</reference>
<gene>
    <name evidence="1" type="ORF">IAB99_08155</name>
</gene>
<dbReference type="PROSITE" id="PS51257">
    <property type="entry name" value="PROKAR_LIPOPROTEIN"/>
    <property type="match status" value="1"/>
</dbReference>
<dbReference type="CDD" id="cd00016">
    <property type="entry name" value="ALP_like"/>
    <property type="match status" value="1"/>
</dbReference>
<accession>A0A9D9I8J7</accession>
<protein>
    <submittedName>
        <fullName evidence="1">Alkaline phosphatase</fullName>
    </submittedName>
</protein>
<dbReference type="Gene3D" id="3.40.720.10">
    <property type="entry name" value="Alkaline Phosphatase, subunit A"/>
    <property type="match status" value="2"/>
</dbReference>
<evidence type="ECO:0000313" key="2">
    <source>
        <dbReference type="Proteomes" id="UP000823660"/>
    </source>
</evidence>
<name>A0A9D9I8J7_9BACT</name>
<dbReference type="PANTHER" id="PTHR10151:SF120">
    <property type="entry name" value="BIS(5'-ADENOSYL)-TRIPHOSPHATASE"/>
    <property type="match status" value="1"/>
</dbReference>
<evidence type="ECO:0000313" key="1">
    <source>
        <dbReference type="EMBL" id="MBO8467715.1"/>
    </source>
</evidence>
<dbReference type="GO" id="GO:0016787">
    <property type="term" value="F:hydrolase activity"/>
    <property type="evidence" value="ECO:0007669"/>
    <property type="project" value="UniProtKB-ARBA"/>
</dbReference>
<sequence length="305" mass="33725">MLKKAIIIIAIAALAFTGCNEIRNGKHENPLASHVIYIGLDGWGAYSLPEADMPAVKSLMEKGCWTLCKRTVLPSSSAPNWASMFMGAGPELHGYTTWGAQHPELPSRVILKNNIFPTIFQIVRDSYPEGEIGVLYDWNGIKFLVDTLSLNYHAQSPDYTKYPGELCSMAEKYIKEKKPMLCAICFDEPDHTGHTAGHDTPEYYAKLKELDGYVGRIVKAVEEAGISDDTIFIVTSDHGGTGTGHGGITMEEMETPFIIAGKNIRKGGEIEESMMQYDVASTMARILAVDQPQVWIGRPMEEIFE</sequence>